<comment type="caution">
    <text evidence="3">The sequence shown here is derived from an EMBL/GenBank/DDBJ whole genome shotgun (WGS) entry which is preliminary data.</text>
</comment>
<feature type="compositionally biased region" description="Polar residues" evidence="1">
    <location>
        <begin position="400"/>
        <end position="409"/>
    </location>
</feature>
<evidence type="ECO:0000256" key="2">
    <source>
        <dbReference type="SAM" id="Phobius"/>
    </source>
</evidence>
<evidence type="ECO:0000256" key="1">
    <source>
        <dbReference type="SAM" id="MobiDB-lite"/>
    </source>
</evidence>
<feature type="transmembrane region" description="Helical" evidence="2">
    <location>
        <begin position="95"/>
        <end position="116"/>
    </location>
</feature>
<name>A0A843XKS5_COLES</name>
<reference evidence="3" key="1">
    <citation type="submission" date="2017-07" db="EMBL/GenBank/DDBJ databases">
        <title>Taro Niue Genome Assembly and Annotation.</title>
        <authorList>
            <person name="Atibalentja N."/>
            <person name="Keating K."/>
            <person name="Fields C.J."/>
        </authorList>
    </citation>
    <scope>NUCLEOTIDE SEQUENCE</scope>
    <source>
        <strain evidence="3">Niue_2</strain>
        <tissue evidence="3">Leaf</tissue>
    </source>
</reference>
<protein>
    <submittedName>
        <fullName evidence="3">Uncharacterized protein</fullName>
    </submittedName>
</protein>
<keyword evidence="4" id="KW-1185">Reference proteome</keyword>
<dbReference type="EMBL" id="NMUH01009735">
    <property type="protein sequence ID" value="MQM20348.1"/>
    <property type="molecule type" value="Genomic_DNA"/>
</dbReference>
<evidence type="ECO:0000313" key="4">
    <source>
        <dbReference type="Proteomes" id="UP000652761"/>
    </source>
</evidence>
<sequence length="626" mass="67675">MLREGVLDDAHVGLLLRCLGRLLLVLPGMPLKCDSVPGGMHNTGRYQHWKAIVTFPLARGASRLLGLIGAWRRDLVVLGRCRSRLLLLVLGRGRLPVLGLLRLAIMRLLGLVIILVGRRLLVAGLLGLLILWRLLGLLGWCLEHWRVARFGGQLLGLLGPGIGVVVGAVGETSQQWQGGGDGAIVVVLVASSGSPSQLYITLGPFRVSRSMGGDRENWVLGLGRGSGSRGRYSWCRQAKELIEKHDELDIPVPGQVQEEVSAEESVAQPHRAAFFRTLYQGAWQPGQTAAGGQPPVPPPAVPEQQADPEVEQPAVQQESGTGSTRAGRRRMAVTEDRTALLERFLHLRLSMFFGEYDPDKAESWTHELEHTFETTECAEEDQMTTRGGGRGKQQKHQSRFAEQSVQQGAEQGRQEAVSGLRVRGYETESGSWVVVLPVEVCPGVGTVLEAHHVDSELADILQMLDVELDEDSELGALGSEESQARGCARGLSRYSGGGTVVFVFQWWYLVVVGRVLNATAVGVTFLLPLLGSTSACAPRVAHGVEFADVRNGKATPKSIATSALLSLVVRRLFRNASSVGCPRFRGELGTWVCSGLVPLDLTSVTARLIGSYCVVLSGLDTGVMNQ</sequence>
<feature type="transmembrane region" description="Helical" evidence="2">
    <location>
        <begin position="122"/>
        <end position="142"/>
    </location>
</feature>
<feature type="region of interest" description="Disordered" evidence="1">
    <location>
        <begin position="377"/>
        <end position="413"/>
    </location>
</feature>
<accession>A0A843XKS5</accession>
<gene>
    <name evidence="3" type="ORF">Taro_053366</name>
</gene>
<keyword evidence="2" id="KW-1133">Transmembrane helix</keyword>
<proteinExistence type="predicted"/>
<dbReference type="Proteomes" id="UP000652761">
    <property type="component" value="Unassembled WGS sequence"/>
</dbReference>
<feature type="region of interest" description="Disordered" evidence="1">
    <location>
        <begin position="284"/>
        <end position="331"/>
    </location>
</feature>
<keyword evidence="2" id="KW-0472">Membrane</keyword>
<feature type="compositionally biased region" description="Low complexity" evidence="1">
    <location>
        <begin position="284"/>
        <end position="293"/>
    </location>
</feature>
<feature type="transmembrane region" description="Helical" evidence="2">
    <location>
        <begin position="182"/>
        <end position="202"/>
    </location>
</feature>
<organism evidence="3 4">
    <name type="scientific">Colocasia esculenta</name>
    <name type="common">Wild taro</name>
    <name type="synonym">Arum esculentum</name>
    <dbReference type="NCBI Taxonomy" id="4460"/>
    <lineage>
        <taxon>Eukaryota</taxon>
        <taxon>Viridiplantae</taxon>
        <taxon>Streptophyta</taxon>
        <taxon>Embryophyta</taxon>
        <taxon>Tracheophyta</taxon>
        <taxon>Spermatophyta</taxon>
        <taxon>Magnoliopsida</taxon>
        <taxon>Liliopsida</taxon>
        <taxon>Araceae</taxon>
        <taxon>Aroideae</taxon>
        <taxon>Colocasieae</taxon>
        <taxon>Colocasia</taxon>
    </lineage>
</organism>
<evidence type="ECO:0000313" key="3">
    <source>
        <dbReference type="EMBL" id="MQM20348.1"/>
    </source>
</evidence>
<keyword evidence="2" id="KW-0812">Transmembrane</keyword>
<dbReference type="AlphaFoldDB" id="A0A843XKS5"/>
<feature type="transmembrane region" description="Helical" evidence="2">
    <location>
        <begin position="154"/>
        <end position="170"/>
    </location>
</feature>